<keyword evidence="6" id="KW-1185">Reference proteome</keyword>
<dbReference type="PANTHER" id="PTHR28620:SF1">
    <property type="entry name" value="CENP-V_GFA DOMAIN-CONTAINING PROTEIN"/>
    <property type="match status" value="1"/>
</dbReference>
<feature type="domain" description="CENP-V/GFA" evidence="4">
    <location>
        <begin position="175"/>
        <end position="291"/>
    </location>
</feature>
<comment type="similarity">
    <text evidence="1">Belongs to the Gfa family.</text>
</comment>
<dbReference type="PANTHER" id="PTHR28620">
    <property type="entry name" value="CENTROMERE PROTEIN V"/>
    <property type="match status" value="1"/>
</dbReference>
<gene>
    <name evidence="5" type="ORF">IAR55_004701</name>
</gene>
<reference evidence="5 6" key="1">
    <citation type="journal article" date="2024" name="bioRxiv">
        <title>Comparative genomics of Cryptococcus and Kwoniella reveals pathogenesis evolution and contrasting karyotype dynamics via intercentromeric recombination or chromosome fusion.</title>
        <authorList>
            <person name="Coelho M.A."/>
            <person name="David-Palma M."/>
            <person name="Shea T."/>
            <person name="Bowers K."/>
            <person name="McGinley-Smith S."/>
            <person name="Mohammad A.W."/>
            <person name="Gnirke A."/>
            <person name="Yurkov A.M."/>
            <person name="Nowrousian M."/>
            <person name="Sun S."/>
            <person name="Cuomo C.A."/>
            <person name="Heitman J."/>
        </authorList>
    </citation>
    <scope>NUCLEOTIDE SEQUENCE [LARGE SCALE GENOMIC DNA]</scope>
    <source>
        <strain evidence="5 6">CBS 13917</strain>
    </source>
</reference>
<proteinExistence type="inferred from homology"/>
<dbReference type="Gene3D" id="2.170.150.70">
    <property type="match status" value="2"/>
</dbReference>
<dbReference type="InterPro" id="IPR011057">
    <property type="entry name" value="Mss4-like_sf"/>
</dbReference>
<dbReference type="GeneID" id="92181959"/>
<dbReference type="AlphaFoldDB" id="A0AAW0YWM3"/>
<sequence>MSDPSSTTDPTPTAIYHIACHCQDNVLKLTLPINPETGAPLAFDEGGVCDCSHCLKRRIVWAFAPKGSMTIVRGMGKDGAAPTQEYRFGAKSFSHHFCGRCGTYLPSNPKEDSEMGFNLRAIRDQNFDMWKIPLKLYSGINRPPPYQPVTLSDLPGAEQYLTELNQDDSKSTKIYVGSCHCQAIKFATRAEPLEKVGITDCSCSICVGNGALWLYPKRVETVFYPSTSSDTPYIPAEGLLTRYTFGKGQNGHYSCKTCGCHVFEYAPRPVQDPRPTEGISAERLAARPPWTPENGHNGSFGVNAALLNDIGDYLEDASGLNSDMKREGNERKYAKLGGLERDADYRYVEPRSAAGGDVRWGWMENDIGGRYWCRHSSLLCSETSHVLTSYCIVLPDQPSGPRQFYF</sequence>
<protein>
    <recommendedName>
        <fullName evidence="4">CENP-V/GFA domain-containing protein</fullName>
    </recommendedName>
</protein>
<name>A0AAW0YWM3_9TREE</name>
<evidence type="ECO:0000313" key="6">
    <source>
        <dbReference type="Proteomes" id="UP001388673"/>
    </source>
</evidence>
<dbReference type="RefSeq" id="XP_066801257.1">
    <property type="nucleotide sequence ID" value="XM_066947798.1"/>
</dbReference>
<keyword evidence="2" id="KW-0479">Metal-binding</keyword>
<dbReference type="PROSITE" id="PS51891">
    <property type="entry name" value="CENP_V_GFA"/>
    <property type="match status" value="2"/>
</dbReference>
<evidence type="ECO:0000256" key="1">
    <source>
        <dbReference type="ARBA" id="ARBA00005495"/>
    </source>
</evidence>
<evidence type="ECO:0000256" key="2">
    <source>
        <dbReference type="ARBA" id="ARBA00022723"/>
    </source>
</evidence>
<keyword evidence="3" id="KW-0862">Zinc</keyword>
<evidence type="ECO:0000256" key="3">
    <source>
        <dbReference type="ARBA" id="ARBA00022833"/>
    </source>
</evidence>
<evidence type="ECO:0000313" key="5">
    <source>
        <dbReference type="EMBL" id="KAK8849369.1"/>
    </source>
</evidence>
<dbReference type="GO" id="GO:0046872">
    <property type="term" value="F:metal ion binding"/>
    <property type="evidence" value="ECO:0007669"/>
    <property type="project" value="UniProtKB-KW"/>
</dbReference>
<dbReference type="SUPFAM" id="SSF51316">
    <property type="entry name" value="Mss4-like"/>
    <property type="match status" value="2"/>
</dbReference>
<dbReference type="GO" id="GO:0016846">
    <property type="term" value="F:carbon-sulfur lyase activity"/>
    <property type="evidence" value="ECO:0007669"/>
    <property type="project" value="InterPro"/>
</dbReference>
<accession>A0AAW0YWM3</accession>
<dbReference type="InterPro" id="IPR052355">
    <property type="entry name" value="CENP-V-like"/>
</dbReference>
<dbReference type="Proteomes" id="UP001388673">
    <property type="component" value="Unassembled WGS sequence"/>
</dbReference>
<dbReference type="EMBL" id="JBCAWK010000009">
    <property type="protein sequence ID" value="KAK8849369.1"/>
    <property type="molecule type" value="Genomic_DNA"/>
</dbReference>
<organism evidence="5 6">
    <name type="scientific">Kwoniella newhampshirensis</name>
    <dbReference type="NCBI Taxonomy" id="1651941"/>
    <lineage>
        <taxon>Eukaryota</taxon>
        <taxon>Fungi</taxon>
        <taxon>Dikarya</taxon>
        <taxon>Basidiomycota</taxon>
        <taxon>Agaricomycotina</taxon>
        <taxon>Tremellomycetes</taxon>
        <taxon>Tremellales</taxon>
        <taxon>Cryptococcaceae</taxon>
        <taxon>Kwoniella</taxon>
    </lineage>
</organism>
<dbReference type="KEGG" id="kne:92181959"/>
<comment type="caution">
    <text evidence="5">The sequence shown here is derived from an EMBL/GenBank/DDBJ whole genome shotgun (WGS) entry which is preliminary data.</text>
</comment>
<evidence type="ECO:0000259" key="4">
    <source>
        <dbReference type="PROSITE" id="PS51891"/>
    </source>
</evidence>
<dbReference type="InterPro" id="IPR006913">
    <property type="entry name" value="CENP-V/GFA"/>
</dbReference>
<feature type="domain" description="CENP-V/GFA" evidence="4">
    <location>
        <begin position="16"/>
        <end position="147"/>
    </location>
</feature>